<organism evidence="11 12">
    <name type="scientific">Anabaena sphaerica FACHB-251</name>
    <dbReference type="NCBI Taxonomy" id="2692883"/>
    <lineage>
        <taxon>Bacteria</taxon>
        <taxon>Bacillati</taxon>
        <taxon>Cyanobacteriota</taxon>
        <taxon>Cyanophyceae</taxon>
        <taxon>Nostocales</taxon>
        <taxon>Nostocaceae</taxon>
        <taxon>Anabaena</taxon>
    </lineage>
</organism>
<evidence type="ECO:0000256" key="4">
    <source>
        <dbReference type="ARBA" id="ARBA00022692"/>
    </source>
</evidence>
<dbReference type="GO" id="GO:0097272">
    <property type="term" value="P:ammonium homeostasis"/>
    <property type="evidence" value="ECO:0007669"/>
    <property type="project" value="TreeGrafter"/>
</dbReference>
<feature type="transmembrane region" description="Helical" evidence="8">
    <location>
        <begin position="180"/>
        <end position="199"/>
    </location>
</feature>
<dbReference type="GO" id="GO:0005886">
    <property type="term" value="C:plasma membrane"/>
    <property type="evidence" value="ECO:0007669"/>
    <property type="project" value="UniProtKB-SubCell"/>
</dbReference>
<feature type="transmembrane region" description="Helical" evidence="8">
    <location>
        <begin position="281"/>
        <end position="304"/>
    </location>
</feature>
<dbReference type="InterPro" id="IPR001905">
    <property type="entry name" value="Ammonium_transpt"/>
</dbReference>
<feature type="transmembrane region" description="Helical" evidence="8">
    <location>
        <begin position="55"/>
        <end position="73"/>
    </location>
</feature>
<evidence type="ECO:0000313" key="12">
    <source>
        <dbReference type="Proteomes" id="UP000662185"/>
    </source>
</evidence>
<dbReference type="Proteomes" id="UP000662185">
    <property type="component" value="Unassembled WGS sequence"/>
</dbReference>
<keyword evidence="4 8" id="KW-0812">Transmembrane</keyword>
<dbReference type="FunFam" id="1.10.3430.10:FF:000008">
    <property type="entry name" value="Ammonium transporter"/>
    <property type="match status" value="1"/>
</dbReference>
<dbReference type="SUPFAM" id="SSF111352">
    <property type="entry name" value="Ammonium transporter"/>
    <property type="match status" value="1"/>
</dbReference>
<feature type="chain" id="PRO_5037207779" description="Ammonium transporter" evidence="9">
    <location>
        <begin position="32"/>
        <end position="488"/>
    </location>
</feature>
<feature type="domain" description="Ammonium transporter AmtB-like" evidence="10">
    <location>
        <begin position="55"/>
        <end position="458"/>
    </location>
</feature>
<dbReference type="PANTHER" id="PTHR11730:SF6">
    <property type="entry name" value="AMMONIUM TRANSPORTER"/>
    <property type="match status" value="1"/>
</dbReference>
<keyword evidence="9" id="KW-0732">Signal</keyword>
<keyword evidence="7 8" id="KW-0924">Ammonia transport</keyword>
<dbReference type="Gene3D" id="1.10.3430.10">
    <property type="entry name" value="Ammonium transporter AmtB like domains"/>
    <property type="match status" value="1"/>
</dbReference>
<dbReference type="PROSITE" id="PS01219">
    <property type="entry name" value="AMMONIUM_TRANSP"/>
    <property type="match status" value="1"/>
</dbReference>
<evidence type="ECO:0000256" key="8">
    <source>
        <dbReference type="RuleBase" id="RU362002"/>
    </source>
</evidence>
<evidence type="ECO:0000256" key="5">
    <source>
        <dbReference type="ARBA" id="ARBA00022989"/>
    </source>
</evidence>
<sequence>MNKRISPLHRLLALAIGSMVFAIFAPTVVQAADPPTVQSLADTTTKLQISIDTTWVLLTGFLVFFMQTGFSMLEAGLLRQRGVVNALLENFVDAAVTILVWWGIGFGIAFGTSAGGFIGTDTFFLSQLPGADGSYPMGAPGSTAAINTYTLFFFQFAFAATASTITTGSMAGRTDFIGDLIYSAIMGAFSYPLIVHWVWNSNGWLFKMGFLDFAGSTVVHTVGGWTAIVGAYLLGPRPGRTPWGTLPPAHNLGLAALGTMILWFGWYGFNPGSTLSTGNTGLIGLVILNTTLGAGGGALSAMFYQFFRSGKWDLVYCLNGSLAGLVGVTAGCAFILPWAAVLIGLTGGILVVLGIDLIEAMHIDDPVSAFAVHGINGMMGTLAIGFLGQKELTGGKAGLLLGGGFDLLGVQILGLVAVSAFTIAFAFAMFLGLKAIGKFRVDPEADKIGIDAYEHGATVWPDVYAVEEFVEEQQNHSKKPRIGAFEGE</sequence>
<gene>
    <name evidence="11" type="ORF">H6G06_12335</name>
</gene>
<dbReference type="GO" id="GO:0008519">
    <property type="term" value="F:ammonium channel activity"/>
    <property type="evidence" value="ECO:0007669"/>
    <property type="project" value="InterPro"/>
</dbReference>
<keyword evidence="3 8" id="KW-0813">Transport</keyword>
<proteinExistence type="inferred from homology"/>
<dbReference type="InterPro" id="IPR018047">
    <property type="entry name" value="Ammonium_transpt_CS"/>
</dbReference>
<evidence type="ECO:0000256" key="3">
    <source>
        <dbReference type="ARBA" id="ARBA00022448"/>
    </source>
</evidence>
<evidence type="ECO:0000256" key="1">
    <source>
        <dbReference type="ARBA" id="ARBA00004141"/>
    </source>
</evidence>
<dbReference type="InterPro" id="IPR024041">
    <property type="entry name" value="NH4_transpt_AmtB-like_dom"/>
</dbReference>
<comment type="similarity">
    <text evidence="2 8">Belongs to the ammonia transporter channel (TC 1.A.11.2) family.</text>
</comment>
<feature type="transmembrane region" description="Helical" evidence="8">
    <location>
        <begin position="316"/>
        <end position="336"/>
    </location>
</feature>
<evidence type="ECO:0000256" key="7">
    <source>
        <dbReference type="ARBA" id="ARBA00023177"/>
    </source>
</evidence>
<evidence type="ECO:0000313" key="11">
    <source>
        <dbReference type="EMBL" id="MBD2294257.1"/>
    </source>
</evidence>
<feature type="transmembrane region" description="Helical" evidence="8">
    <location>
        <begin position="370"/>
        <end position="388"/>
    </location>
</feature>
<feature type="transmembrane region" description="Helical" evidence="8">
    <location>
        <begin position="342"/>
        <end position="358"/>
    </location>
</feature>
<evidence type="ECO:0000259" key="10">
    <source>
        <dbReference type="Pfam" id="PF00909"/>
    </source>
</evidence>
<keyword evidence="12" id="KW-1185">Reference proteome</keyword>
<comment type="subcellular location">
    <subcellularLocation>
        <location evidence="8">Cell membrane</location>
        <topology evidence="8">Multi-pass membrane protein</topology>
    </subcellularLocation>
    <subcellularLocation>
        <location evidence="1">Membrane</location>
        <topology evidence="1">Multi-pass membrane protein</topology>
    </subcellularLocation>
</comment>
<reference evidence="12" key="1">
    <citation type="journal article" date="2020" name="ISME J.">
        <title>Comparative genomics reveals insights into cyanobacterial evolution and habitat adaptation.</title>
        <authorList>
            <person name="Chen M.Y."/>
            <person name="Teng W.K."/>
            <person name="Zhao L."/>
            <person name="Hu C.X."/>
            <person name="Zhou Y.K."/>
            <person name="Han B.P."/>
            <person name="Song L.R."/>
            <person name="Shu W.S."/>
        </authorList>
    </citation>
    <scope>NUCLEOTIDE SEQUENCE [LARGE SCALE GENOMIC DNA]</scope>
    <source>
        <strain evidence="12">FACHB-251</strain>
    </source>
</reference>
<feature type="signal peptide" evidence="9">
    <location>
        <begin position="1"/>
        <end position="31"/>
    </location>
</feature>
<feature type="transmembrane region" description="Helical" evidence="8">
    <location>
        <begin position="211"/>
        <end position="234"/>
    </location>
</feature>
<feature type="transmembrane region" description="Helical" evidence="8">
    <location>
        <begin position="246"/>
        <end position="269"/>
    </location>
</feature>
<feature type="transmembrane region" description="Helical" evidence="8">
    <location>
        <begin position="146"/>
        <end position="168"/>
    </location>
</feature>
<dbReference type="NCBIfam" id="TIGR00836">
    <property type="entry name" value="amt"/>
    <property type="match status" value="1"/>
</dbReference>
<evidence type="ECO:0000256" key="2">
    <source>
        <dbReference type="ARBA" id="ARBA00005887"/>
    </source>
</evidence>
<name>A0A926WHI1_9NOST</name>
<evidence type="ECO:0000256" key="9">
    <source>
        <dbReference type="SAM" id="SignalP"/>
    </source>
</evidence>
<feature type="transmembrane region" description="Helical" evidence="8">
    <location>
        <begin position="408"/>
        <end position="431"/>
    </location>
</feature>
<dbReference type="AlphaFoldDB" id="A0A926WHI1"/>
<dbReference type="Pfam" id="PF00909">
    <property type="entry name" value="Ammonium_transp"/>
    <property type="match status" value="1"/>
</dbReference>
<comment type="caution">
    <text evidence="11">The sequence shown here is derived from an EMBL/GenBank/DDBJ whole genome shotgun (WGS) entry which is preliminary data.</text>
</comment>
<keyword evidence="5 8" id="KW-1133">Transmembrane helix</keyword>
<dbReference type="InterPro" id="IPR029020">
    <property type="entry name" value="Ammonium/urea_transptr"/>
</dbReference>
<accession>A0A926WHI1</accession>
<dbReference type="EMBL" id="JACJQU010000006">
    <property type="protein sequence ID" value="MBD2294257.1"/>
    <property type="molecule type" value="Genomic_DNA"/>
</dbReference>
<protein>
    <recommendedName>
        <fullName evidence="8">Ammonium transporter</fullName>
    </recommendedName>
</protein>
<evidence type="ECO:0000256" key="6">
    <source>
        <dbReference type="ARBA" id="ARBA00023136"/>
    </source>
</evidence>
<feature type="transmembrane region" description="Helical" evidence="8">
    <location>
        <begin position="94"/>
        <end position="118"/>
    </location>
</feature>
<dbReference type="RefSeq" id="WP_190560488.1">
    <property type="nucleotide sequence ID" value="NZ_JACJQU010000006.1"/>
</dbReference>
<dbReference type="PANTHER" id="PTHR11730">
    <property type="entry name" value="AMMONIUM TRANSPORTER"/>
    <property type="match status" value="1"/>
</dbReference>
<keyword evidence="6 8" id="KW-0472">Membrane</keyword>